<evidence type="ECO:0000256" key="1">
    <source>
        <dbReference type="SAM" id="MobiDB-lite"/>
    </source>
</evidence>
<feature type="compositionally biased region" description="Polar residues" evidence="1">
    <location>
        <begin position="388"/>
        <end position="397"/>
    </location>
</feature>
<organism evidence="2 3">
    <name type="scientific">Elysia crispata</name>
    <name type="common">lettuce slug</name>
    <dbReference type="NCBI Taxonomy" id="231223"/>
    <lineage>
        <taxon>Eukaryota</taxon>
        <taxon>Metazoa</taxon>
        <taxon>Spiralia</taxon>
        <taxon>Lophotrochozoa</taxon>
        <taxon>Mollusca</taxon>
        <taxon>Gastropoda</taxon>
        <taxon>Heterobranchia</taxon>
        <taxon>Euthyneura</taxon>
        <taxon>Panpulmonata</taxon>
        <taxon>Sacoglossa</taxon>
        <taxon>Placobranchoidea</taxon>
        <taxon>Plakobranchidae</taxon>
        <taxon>Elysia</taxon>
    </lineage>
</organism>
<feature type="region of interest" description="Disordered" evidence="1">
    <location>
        <begin position="1"/>
        <end position="37"/>
    </location>
</feature>
<comment type="caution">
    <text evidence="2">The sequence shown here is derived from an EMBL/GenBank/DDBJ whole genome shotgun (WGS) entry which is preliminary data.</text>
</comment>
<proteinExistence type="predicted"/>
<feature type="region of interest" description="Disordered" evidence="1">
    <location>
        <begin position="387"/>
        <end position="477"/>
    </location>
</feature>
<dbReference type="AlphaFoldDB" id="A0AAE0ZS85"/>
<feature type="compositionally biased region" description="Low complexity" evidence="1">
    <location>
        <begin position="201"/>
        <end position="229"/>
    </location>
</feature>
<feature type="compositionally biased region" description="Basic residues" evidence="1">
    <location>
        <begin position="1"/>
        <end position="12"/>
    </location>
</feature>
<evidence type="ECO:0000313" key="2">
    <source>
        <dbReference type="EMBL" id="KAK3774635.1"/>
    </source>
</evidence>
<gene>
    <name evidence="2" type="ORF">RRG08_035063</name>
</gene>
<feature type="region of interest" description="Disordered" evidence="1">
    <location>
        <begin position="145"/>
        <end position="248"/>
    </location>
</feature>
<feature type="region of interest" description="Disordered" evidence="1">
    <location>
        <begin position="506"/>
        <end position="561"/>
    </location>
</feature>
<feature type="compositionally biased region" description="Polar residues" evidence="1">
    <location>
        <begin position="157"/>
        <end position="166"/>
    </location>
</feature>
<feature type="compositionally biased region" description="Basic and acidic residues" evidence="1">
    <location>
        <begin position="459"/>
        <end position="469"/>
    </location>
</feature>
<name>A0AAE0ZS85_9GAST</name>
<dbReference type="EMBL" id="JAWDGP010003399">
    <property type="protein sequence ID" value="KAK3774635.1"/>
    <property type="molecule type" value="Genomic_DNA"/>
</dbReference>
<accession>A0AAE0ZS85</accession>
<dbReference type="Proteomes" id="UP001283361">
    <property type="component" value="Unassembled WGS sequence"/>
</dbReference>
<feature type="compositionally biased region" description="Basic and acidic residues" evidence="1">
    <location>
        <begin position="423"/>
        <end position="434"/>
    </location>
</feature>
<reference evidence="2" key="1">
    <citation type="journal article" date="2023" name="G3 (Bethesda)">
        <title>A reference genome for the long-term kleptoplast-retaining sea slug Elysia crispata morphotype clarki.</title>
        <authorList>
            <person name="Eastman K.E."/>
            <person name="Pendleton A.L."/>
            <person name="Shaikh M.A."/>
            <person name="Suttiyut T."/>
            <person name="Ogas R."/>
            <person name="Tomko P."/>
            <person name="Gavelis G."/>
            <person name="Widhalm J.R."/>
            <person name="Wisecaver J.H."/>
        </authorList>
    </citation>
    <scope>NUCLEOTIDE SEQUENCE</scope>
    <source>
        <strain evidence="2">ECLA1</strain>
    </source>
</reference>
<keyword evidence="3" id="KW-1185">Reference proteome</keyword>
<sequence>MQLSRHSPHGKSHSAQSNNTKRCENVPSDYTPVLSDGQSCQSLTEASLGSQSQAQTVNYQNIQSASSAVNNENNVPAKKCSYKIFGVKKNLLLRSGVASFPMGNELKTSPKRIPLSPLKSDTRLQTSLELSKELNKRHESSITMPLKLKFTDKENPESGSMRNLSSVYDDCPTDLSKSSMETARLDHEKPRSPVATAPQYSPISSASESSNVSDVTDSSTTPTSSNSTDDVTHYSIRAPSSGGPSTKLTLVRQAGPCPDKAPIFKISKFRNPISNMEETNYPKDHEAPMDMTLKRSQVSDRLLGSDVVEKTSRKRSQDIITTLGEMQGKSLRTDNLPPKQGLIPSSVTNNCYKGKENIPPPLSSHLRTSTPEPLVSQVLLRKRKKTLNVDTQLSRPSTAPPAVYSDLTSPEAIDLSSGSNQARRCDGSEGKDEGAASESETSDSRTSLSKIQDADTDAEEKVFENDLQKTEGAQNPAGASIPYRRVLTVCCWARSSVAGLCKLGQDKPGADSPRPAVIVSPIPPEPLPGPFDVRSSVTGVMGHRPQQSSERWHASLQIKKQ</sequence>
<protein>
    <submittedName>
        <fullName evidence="2">Uncharacterized protein</fullName>
    </submittedName>
</protein>
<evidence type="ECO:0000313" key="3">
    <source>
        <dbReference type="Proteomes" id="UP001283361"/>
    </source>
</evidence>